<feature type="compositionally biased region" description="Basic and acidic residues" evidence="1">
    <location>
        <begin position="249"/>
        <end position="268"/>
    </location>
</feature>
<accession>A0A0A1UP38</accession>
<dbReference type="PANTHER" id="PTHR38049">
    <property type="entry name" value="RICIN B LECTIN DOMAIN-CONTAINING PROTEIN"/>
    <property type="match status" value="1"/>
</dbReference>
<proteinExistence type="predicted"/>
<feature type="region of interest" description="Disordered" evidence="1">
    <location>
        <begin position="224"/>
        <end position="321"/>
    </location>
</feature>
<evidence type="ECO:0000256" key="1">
    <source>
        <dbReference type="SAM" id="MobiDB-lite"/>
    </source>
</evidence>
<dbReference type="OrthoDB" id="4939386at2759"/>
<dbReference type="AlphaFoldDB" id="A0A0A1UP38"/>
<dbReference type="PANTHER" id="PTHR38049:SF2">
    <property type="entry name" value="RICIN B LECTIN DOMAIN-CONTAINING PROTEIN"/>
    <property type="match status" value="1"/>
</dbReference>
<name>A0A0A1UP38_9HYPO</name>
<evidence type="ECO:0000313" key="2">
    <source>
        <dbReference type="EMBL" id="EXU97216.1"/>
    </source>
</evidence>
<protein>
    <submittedName>
        <fullName evidence="2">Uncharacterized protein</fullName>
    </submittedName>
</protein>
<feature type="compositionally biased region" description="Basic and acidic residues" evidence="1">
    <location>
        <begin position="224"/>
        <end position="240"/>
    </location>
</feature>
<dbReference type="EMBL" id="JELW01000039">
    <property type="protein sequence ID" value="EXU97216.1"/>
    <property type="molecule type" value="Genomic_DNA"/>
</dbReference>
<evidence type="ECO:0000313" key="3">
    <source>
        <dbReference type="Proteomes" id="UP000030151"/>
    </source>
</evidence>
<gene>
    <name evidence="2" type="ORF">X797_009666</name>
</gene>
<reference evidence="2 3" key="1">
    <citation type="submission" date="2014-02" db="EMBL/GenBank/DDBJ databases">
        <title>The genome sequence of the entomopathogenic fungus Metarhizium robertsii ARSEF 2575.</title>
        <authorList>
            <person name="Giuliano Garisto Donzelli B."/>
            <person name="Roe B.A."/>
            <person name="Macmil S.L."/>
            <person name="Krasnoff S.B."/>
            <person name="Gibson D.M."/>
        </authorList>
    </citation>
    <scope>NUCLEOTIDE SEQUENCE [LARGE SCALE GENOMIC DNA]</scope>
    <source>
        <strain evidence="2 3">ARSEF 2575</strain>
    </source>
</reference>
<organism evidence="2 3">
    <name type="scientific">Metarhizium robertsii</name>
    <dbReference type="NCBI Taxonomy" id="568076"/>
    <lineage>
        <taxon>Eukaryota</taxon>
        <taxon>Fungi</taxon>
        <taxon>Dikarya</taxon>
        <taxon>Ascomycota</taxon>
        <taxon>Pezizomycotina</taxon>
        <taxon>Sordariomycetes</taxon>
        <taxon>Hypocreomycetidae</taxon>
        <taxon>Hypocreales</taxon>
        <taxon>Clavicipitaceae</taxon>
        <taxon>Metarhizium</taxon>
    </lineage>
</organism>
<sequence>MGKITIEFNDTEDIAMAIPLLLALSICPAMLGTQEGIRQSQAQNRREEHRSRRCNLMVSCIKPSVRKREIDGALVMLKDAKVSVDSSTPCQMWNVAKPPVGQLYLATHNLSEGHLFAGYYLPYPDSTYEGLVSTISNDPPMLNWIYVDKNTHEVKYGERSAAQQHLTGPFDCTRQDRRLTLEGWEGFAAVEELPGIWALYFDRDDDGLVTKVPLGTRVLEVELNRREKKESKPSSDEKQSQTEQDDERAEQRESVDGAAETDSRDHPDATLGQGGRGMASDRVDSLDSTYSEEGVRLARSGVASDEHHHVDDLPGTPSVTTDVVSRSPLSWGYSEDDSNFFVDSPTPGSSNFPVEHVVREERRTVYETPYVEDEDPIP</sequence>
<dbReference type="HOGENOM" id="CLU_758830_0_0_1"/>
<dbReference type="Proteomes" id="UP000030151">
    <property type="component" value="Unassembled WGS sequence"/>
</dbReference>
<comment type="caution">
    <text evidence="2">The sequence shown here is derived from an EMBL/GenBank/DDBJ whole genome shotgun (WGS) entry which is preliminary data.</text>
</comment>
<dbReference type="eggNOG" id="ENOG502S5CN">
    <property type="taxonomic scope" value="Eukaryota"/>
</dbReference>